<dbReference type="RefSeq" id="WP_034833151.1">
    <property type="nucleotide sequence ID" value="NZ_JOKH01000001.1"/>
</dbReference>
<evidence type="ECO:0000313" key="1">
    <source>
        <dbReference type="EMBL" id="KEQ19360.1"/>
    </source>
</evidence>
<comment type="caution">
    <text evidence="1">The sequence shown here is derived from an EMBL/GenBank/DDBJ whole genome shotgun (WGS) entry which is preliminary data.</text>
</comment>
<organism evidence="1 2">
    <name type="scientific">Endozoicomonas numazuensis</name>
    <dbReference type="NCBI Taxonomy" id="1137799"/>
    <lineage>
        <taxon>Bacteria</taxon>
        <taxon>Pseudomonadati</taxon>
        <taxon>Pseudomonadota</taxon>
        <taxon>Gammaproteobacteria</taxon>
        <taxon>Oceanospirillales</taxon>
        <taxon>Endozoicomonadaceae</taxon>
        <taxon>Endozoicomonas</taxon>
    </lineage>
</organism>
<protein>
    <submittedName>
        <fullName evidence="1">Uncharacterized protein</fullName>
    </submittedName>
</protein>
<name>A0A081NLN7_9GAMM</name>
<accession>A0A081NLN7</accession>
<reference evidence="1 2" key="1">
    <citation type="submission" date="2014-06" db="EMBL/GenBank/DDBJ databases">
        <title>Whole Genome Sequences of Three Symbiotic Endozoicomonas Bacteria.</title>
        <authorList>
            <person name="Neave M.J."/>
            <person name="Apprill A."/>
            <person name="Voolstra C.R."/>
        </authorList>
    </citation>
    <scope>NUCLEOTIDE SEQUENCE [LARGE SCALE GENOMIC DNA]</scope>
    <source>
        <strain evidence="1 2">DSM 25634</strain>
    </source>
</reference>
<keyword evidence="2" id="KW-1185">Reference proteome</keyword>
<gene>
    <name evidence="1" type="ORF">GZ78_05195</name>
</gene>
<sequence>MGIFSLLFACKRVNPVGPVFEESYHKKLACLPDFEMKYKMPGNMTEYFNLAALYAKESPEEMSFDCASRLEMSSENSQWSQALEIDGSIWRYYAKNKKSEANEMATLYISIYLNEREKNTSLEEQIAKGYDQYFNGPDGNNTWQRQNNPKLDAFPENEKFLILTPPDHFQWIVINNIGYLNWKVREIIDHEYSYHALEINPDYFLTIKTRYSIVARTDEELAATTQQVESDIQRFFDEIQVIDQ</sequence>
<evidence type="ECO:0000313" key="2">
    <source>
        <dbReference type="Proteomes" id="UP000028073"/>
    </source>
</evidence>
<dbReference type="EMBL" id="JOKH01000001">
    <property type="protein sequence ID" value="KEQ19360.1"/>
    <property type="molecule type" value="Genomic_DNA"/>
</dbReference>
<dbReference type="OrthoDB" id="9865789at2"/>
<dbReference type="AlphaFoldDB" id="A0A081NLN7"/>
<dbReference type="STRING" id="1137799.GZ78_05195"/>
<proteinExistence type="predicted"/>
<dbReference type="Proteomes" id="UP000028073">
    <property type="component" value="Unassembled WGS sequence"/>
</dbReference>